<comment type="caution">
    <text evidence="1">The sequence shown here is derived from an EMBL/GenBank/DDBJ whole genome shotgun (WGS) entry which is preliminary data.</text>
</comment>
<sequence length="120" mass="12633">MLPPVPRQHRKGPSVTGFAAELGKLAEGATALDDLAKRTEELAVRLQGACAAPPQVGDVQATAVYQQGHFDWTQTRFEDLVASEVEVAGFARKLRETAAAYSGDDTATARALGRIIGGLG</sequence>
<protein>
    <submittedName>
        <fullName evidence="1">Uncharacterized protein</fullName>
    </submittedName>
</protein>
<dbReference type="AlphaFoldDB" id="A0A421B0T2"/>
<evidence type="ECO:0000313" key="2">
    <source>
        <dbReference type="Proteomes" id="UP000282454"/>
    </source>
</evidence>
<name>A0A421B0T2_9PSEU</name>
<dbReference type="Proteomes" id="UP000282454">
    <property type="component" value="Unassembled WGS sequence"/>
</dbReference>
<gene>
    <name evidence="1" type="ORF">CLV68_4096</name>
</gene>
<reference evidence="1 2" key="1">
    <citation type="submission" date="2018-10" db="EMBL/GenBank/DDBJ databases">
        <title>Genomic Encyclopedia of Archaeal and Bacterial Type Strains, Phase II (KMG-II): from individual species to whole genera.</title>
        <authorList>
            <person name="Goeker M."/>
        </authorList>
    </citation>
    <scope>NUCLEOTIDE SEQUENCE [LARGE SCALE GENOMIC DNA]</scope>
    <source>
        <strain evidence="1 2">DSM 45657</strain>
    </source>
</reference>
<accession>A0A421B0T2</accession>
<dbReference type="EMBL" id="RCDD01000003">
    <property type="protein sequence ID" value="RLK58005.1"/>
    <property type="molecule type" value="Genomic_DNA"/>
</dbReference>
<evidence type="ECO:0000313" key="1">
    <source>
        <dbReference type="EMBL" id="RLK58005.1"/>
    </source>
</evidence>
<organism evidence="1 2">
    <name type="scientific">Actinokineospora cianjurensis</name>
    <dbReference type="NCBI Taxonomy" id="585224"/>
    <lineage>
        <taxon>Bacteria</taxon>
        <taxon>Bacillati</taxon>
        <taxon>Actinomycetota</taxon>
        <taxon>Actinomycetes</taxon>
        <taxon>Pseudonocardiales</taxon>
        <taxon>Pseudonocardiaceae</taxon>
        <taxon>Actinokineospora</taxon>
    </lineage>
</organism>
<proteinExistence type="predicted"/>
<keyword evidence="2" id="KW-1185">Reference proteome</keyword>